<accession>A0A1W6MYD8</accession>
<keyword evidence="2" id="KW-1185">Reference proteome</keyword>
<proteinExistence type="predicted"/>
<dbReference type="KEGG" id="mbry:B1812_17620"/>
<evidence type="ECO:0000313" key="1">
    <source>
        <dbReference type="EMBL" id="ARN82604.1"/>
    </source>
</evidence>
<dbReference type="AlphaFoldDB" id="A0A1W6MYD8"/>
<name>A0A1W6MYD8_9HYPH</name>
<dbReference type="STRING" id="655015.B1812_17620"/>
<sequence>MKFSHRNFETWLRIFKKKEKAHWLLVTRIILRAMRKFFCLQSFVLAQSSRIMRRPFEWRRQRE</sequence>
<dbReference type="Proteomes" id="UP000193978">
    <property type="component" value="Chromosome"/>
</dbReference>
<protein>
    <submittedName>
        <fullName evidence="1">Uncharacterized protein</fullName>
    </submittedName>
</protein>
<reference evidence="1 2" key="1">
    <citation type="submission" date="2017-02" db="EMBL/GenBank/DDBJ databases">
        <authorList>
            <person name="Peterson S.W."/>
        </authorList>
    </citation>
    <scope>NUCLEOTIDE SEQUENCE [LARGE SCALE GENOMIC DNA]</scope>
    <source>
        <strain evidence="1 2">S285</strain>
    </source>
</reference>
<gene>
    <name evidence="1" type="ORF">B1812_17620</name>
</gene>
<dbReference type="EMBL" id="CP019948">
    <property type="protein sequence ID" value="ARN82604.1"/>
    <property type="molecule type" value="Genomic_DNA"/>
</dbReference>
<evidence type="ECO:0000313" key="2">
    <source>
        <dbReference type="Proteomes" id="UP000193978"/>
    </source>
</evidence>
<organism evidence="1 2">
    <name type="scientific">Methylocystis bryophila</name>
    <dbReference type="NCBI Taxonomy" id="655015"/>
    <lineage>
        <taxon>Bacteria</taxon>
        <taxon>Pseudomonadati</taxon>
        <taxon>Pseudomonadota</taxon>
        <taxon>Alphaproteobacteria</taxon>
        <taxon>Hyphomicrobiales</taxon>
        <taxon>Methylocystaceae</taxon>
        <taxon>Methylocystis</taxon>
    </lineage>
</organism>